<accession>A0A7Y0LAK2</accession>
<dbReference type="SUPFAM" id="SSF48179">
    <property type="entry name" value="6-phosphogluconate dehydrogenase C-terminal domain-like"/>
    <property type="match status" value="1"/>
</dbReference>
<comment type="caution">
    <text evidence="7">The sequence shown here is derived from an EMBL/GenBank/DDBJ whole genome shotgun (WGS) entry which is preliminary data.</text>
</comment>
<dbReference type="EC" id="1.1.1.169" evidence="4"/>
<dbReference type="InterPro" id="IPR003710">
    <property type="entry name" value="ApbA"/>
</dbReference>
<dbReference type="Gene3D" id="1.10.1040.10">
    <property type="entry name" value="N-(1-d-carboxylethyl)-l-norvaline Dehydrogenase, domain 2"/>
    <property type="match status" value="1"/>
</dbReference>
<dbReference type="GO" id="GO:0008677">
    <property type="term" value="F:2-dehydropantoate 2-reductase activity"/>
    <property type="evidence" value="ECO:0007669"/>
    <property type="project" value="UniProtKB-EC"/>
</dbReference>
<evidence type="ECO:0000259" key="6">
    <source>
        <dbReference type="Pfam" id="PF08546"/>
    </source>
</evidence>
<dbReference type="InterPro" id="IPR013752">
    <property type="entry name" value="KPA_reductase"/>
</dbReference>
<dbReference type="AlphaFoldDB" id="A0A7Y0LAK2"/>
<evidence type="ECO:0000313" key="7">
    <source>
        <dbReference type="EMBL" id="NMP24894.1"/>
    </source>
</evidence>
<evidence type="ECO:0000256" key="1">
    <source>
        <dbReference type="ARBA" id="ARBA00007870"/>
    </source>
</evidence>
<keyword evidence="8" id="KW-1185">Reference proteome</keyword>
<comment type="pathway">
    <text evidence="4">Cofactor biosynthesis; (R)-pantothenate biosynthesis; (R)-pantoate from 3-methyl-2-oxobutanoate: step 2/2.</text>
</comment>
<feature type="domain" description="Ketopantoate reductase N-terminal" evidence="5">
    <location>
        <begin position="3"/>
        <end position="150"/>
    </location>
</feature>
<evidence type="ECO:0000256" key="2">
    <source>
        <dbReference type="ARBA" id="ARBA00022857"/>
    </source>
</evidence>
<dbReference type="GO" id="GO:0005737">
    <property type="term" value="C:cytoplasm"/>
    <property type="evidence" value="ECO:0007669"/>
    <property type="project" value="TreeGrafter"/>
</dbReference>
<keyword evidence="3 4" id="KW-0560">Oxidoreductase</keyword>
<organism evidence="7 8">
    <name type="scientific">Sulfobacillus harzensis</name>
    <dbReference type="NCBI Taxonomy" id="2729629"/>
    <lineage>
        <taxon>Bacteria</taxon>
        <taxon>Bacillati</taxon>
        <taxon>Bacillota</taxon>
        <taxon>Clostridia</taxon>
        <taxon>Eubacteriales</taxon>
        <taxon>Clostridiales Family XVII. Incertae Sedis</taxon>
        <taxon>Sulfobacillus</taxon>
    </lineage>
</organism>
<dbReference type="Proteomes" id="UP000533476">
    <property type="component" value="Unassembled WGS sequence"/>
</dbReference>
<dbReference type="UniPathway" id="UPA00028">
    <property type="reaction ID" value="UER00004"/>
</dbReference>
<gene>
    <name evidence="7" type="ORF">HIJ39_21545</name>
</gene>
<name>A0A7Y0LAK2_9FIRM</name>
<comment type="catalytic activity">
    <reaction evidence="4">
        <text>(R)-pantoate + NADP(+) = 2-dehydropantoate + NADPH + H(+)</text>
        <dbReference type="Rhea" id="RHEA:16233"/>
        <dbReference type="ChEBI" id="CHEBI:11561"/>
        <dbReference type="ChEBI" id="CHEBI:15378"/>
        <dbReference type="ChEBI" id="CHEBI:15980"/>
        <dbReference type="ChEBI" id="CHEBI:57783"/>
        <dbReference type="ChEBI" id="CHEBI:58349"/>
        <dbReference type="EC" id="1.1.1.169"/>
    </reaction>
</comment>
<protein>
    <recommendedName>
        <fullName evidence="4">2-dehydropantoate 2-reductase</fullName>
        <ecNumber evidence="4">1.1.1.169</ecNumber>
    </recommendedName>
    <alternativeName>
        <fullName evidence="4">Ketopantoate reductase</fullName>
    </alternativeName>
</protein>
<dbReference type="NCBIfam" id="TIGR00745">
    <property type="entry name" value="apbA_panE"/>
    <property type="match status" value="1"/>
</dbReference>
<sequence length="310" mass="33276">MNIVVFGAGAVGGYFGGRLAAAGAPVTFLVRERRAQQLMTRELVIHSVHGDVTLKPRLVLTADAVESPDLVILAVKNYHLNVAMPDLGKLVAKGATILPLLNGVQHLETLVDAFGRDRVLGGACYIEARLSPEGDVVQTSPMQDITFGPLGAIEPGFLNEIQAWFQKAQIPSTLSEAIMVDMWLKYIFLASLSGITAAVRKPVGGVLEDPAARDLLHDLVQEIAEIALRTEPGLPAGIADAVLARFYTISGSMTSSMHRDLENGRPLEVESLQGALLNMARGQDIATPHLASIYAVLHPWRNGRPAIDEP</sequence>
<dbReference type="EMBL" id="JABBVZ010000171">
    <property type="protein sequence ID" value="NMP24894.1"/>
    <property type="molecule type" value="Genomic_DNA"/>
</dbReference>
<dbReference type="RefSeq" id="WP_169103099.1">
    <property type="nucleotide sequence ID" value="NZ_JABBVZ010000171.1"/>
</dbReference>
<keyword evidence="2 4" id="KW-0521">NADP</keyword>
<dbReference type="InterPro" id="IPR013332">
    <property type="entry name" value="KPR_N"/>
</dbReference>
<comment type="similarity">
    <text evidence="1 4">Belongs to the ketopantoate reductase family.</text>
</comment>
<dbReference type="SUPFAM" id="SSF51735">
    <property type="entry name" value="NAD(P)-binding Rossmann-fold domains"/>
    <property type="match status" value="1"/>
</dbReference>
<keyword evidence="4" id="KW-0566">Pantothenate biosynthesis</keyword>
<dbReference type="Pfam" id="PF08546">
    <property type="entry name" value="ApbA_C"/>
    <property type="match status" value="1"/>
</dbReference>
<dbReference type="PANTHER" id="PTHR21708:SF26">
    <property type="entry name" value="2-DEHYDROPANTOATE 2-REDUCTASE"/>
    <property type="match status" value="1"/>
</dbReference>
<evidence type="ECO:0000256" key="4">
    <source>
        <dbReference type="RuleBase" id="RU362068"/>
    </source>
</evidence>
<evidence type="ECO:0000313" key="8">
    <source>
        <dbReference type="Proteomes" id="UP000533476"/>
    </source>
</evidence>
<dbReference type="InterPro" id="IPR036291">
    <property type="entry name" value="NAD(P)-bd_dom_sf"/>
</dbReference>
<feature type="domain" description="Ketopantoate reductase C-terminal" evidence="6">
    <location>
        <begin position="178"/>
        <end position="298"/>
    </location>
</feature>
<comment type="function">
    <text evidence="4">Catalyzes the NADPH-dependent reduction of ketopantoate into pantoic acid.</text>
</comment>
<dbReference type="GO" id="GO:0015940">
    <property type="term" value="P:pantothenate biosynthetic process"/>
    <property type="evidence" value="ECO:0007669"/>
    <property type="project" value="UniProtKB-UniPathway"/>
</dbReference>
<evidence type="ECO:0000256" key="3">
    <source>
        <dbReference type="ARBA" id="ARBA00023002"/>
    </source>
</evidence>
<dbReference type="Gene3D" id="3.40.50.720">
    <property type="entry name" value="NAD(P)-binding Rossmann-like Domain"/>
    <property type="match status" value="1"/>
</dbReference>
<dbReference type="Pfam" id="PF02558">
    <property type="entry name" value="ApbA"/>
    <property type="match status" value="1"/>
</dbReference>
<proteinExistence type="inferred from homology"/>
<dbReference type="InterPro" id="IPR051402">
    <property type="entry name" value="KPR-Related"/>
</dbReference>
<dbReference type="InterPro" id="IPR008927">
    <property type="entry name" value="6-PGluconate_DH-like_C_sf"/>
</dbReference>
<reference evidence="7 8" key="1">
    <citation type="submission" date="2020-04" db="EMBL/GenBank/DDBJ databases">
        <authorList>
            <person name="Zhang R."/>
            <person name="Schippers A."/>
        </authorList>
    </citation>
    <scope>NUCLEOTIDE SEQUENCE [LARGE SCALE GENOMIC DNA]</scope>
    <source>
        <strain evidence="7 8">DSM 109850</strain>
    </source>
</reference>
<evidence type="ECO:0000259" key="5">
    <source>
        <dbReference type="Pfam" id="PF02558"/>
    </source>
</evidence>
<dbReference type="FunFam" id="1.10.1040.10:FF:000017">
    <property type="entry name" value="2-dehydropantoate 2-reductase"/>
    <property type="match status" value="1"/>
</dbReference>
<dbReference type="InterPro" id="IPR013328">
    <property type="entry name" value="6PGD_dom2"/>
</dbReference>
<dbReference type="PANTHER" id="PTHR21708">
    <property type="entry name" value="PROBABLE 2-DEHYDROPANTOATE 2-REDUCTASE"/>
    <property type="match status" value="1"/>
</dbReference>
<dbReference type="FunFam" id="3.40.50.720:FF:000307">
    <property type="entry name" value="2-dehydropantoate 2-reductase"/>
    <property type="match status" value="1"/>
</dbReference>